<dbReference type="AlphaFoldDB" id="A0AAN9R2Z1"/>
<reference evidence="1 2" key="1">
    <citation type="submission" date="2024-01" db="EMBL/GenBank/DDBJ databases">
        <title>The genomes of 5 underutilized Papilionoideae crops provide insights into root nodulation and disease resistanc.</title>
        <authorList>
            <person name="Jiang F."/>
        </authorList>
    </citation>
    <scope>NUCLEOTIDE SEQUENCE [LARGE SCALE GENOMIC DNA]</scope>
    <source>
        <strain evidence="1">LVBAO_FW01</strain>
        <tissue evidence="1">Leaves</tissue>
    </source>
</reference>
<protein>
    <submittedName>
        <fullName evidence="1">Uncharacterized protein</fullName>
    </submittedName>
</protein>
<accession>A0AAN9R2Z1</accession>
<keyword evidence="2" id="KW-1185">Reference proteome</keyword>
<name>A0AAN9R2Z1_CANGL</name>
<comment type="caution">
    <text evidence="1">The sequence shown here is derived from an EMBL/GenBank/DDBJ whole genome shotgun (WGS) entry which is preliminary data.</text>
</comment>
<gene>
    <name evidence="1" type="ORF">VNO77_02353</name>
</gene>
<organism evidence="1 2">
    <name type="scientific">Canavalia gladiata</name>
    <name type="common">Sword bean</name>
    <name type="synonym">Dolichos gladiatus</name>
    <dbReference type="NCBI Taxonomy" id="3824"/>
    <lineage>
        <taxon>Eukaryota</taxon>
        <taxon>Viridiplantae</taxon>
        <taxon>Streptophyta</taxon>
        <taxon>Embryophyta</taxon>
        <taxon>Tracheophyta</taxon>
        <taxon>Spermatophyta</taxon>
        <taxon>Magnoliopsida</taxon>
        <taxon>eudicotyledons</taxon>
        <taxon>Gunneridae</taxon>
        <taxon>Pentapetalae</taxon>
        <taxon>rosids</taxon>
        <taxon>fabids</taxon>
        <taxon>Fabales</taxon>
        <taxon>Fabaceae</taxon>
        <taxon>Papilionoideae</taxon>
        <taxon>50 kb inversion clade</taxon>
        <taxon>NPAAA clade</taxon>
        <taxon>indigoferoid/millettioid clade</taxon>
        <taxon>Phaseoleae</taxon>
        <taxon>Canavalia</taxon>
    </lineage>
</organism>
<evidence type="ECO:0000313" key="2">
    <source>
        <dbReference type="Proteomes" id="UP001367508"/>
    </source>
</evidence>
<dbReference type="EMBL" id="JAYMYQ010000001">
    <property type="protein sequence ID" value="KAK7360365.1"/>
    <property type="molecule type" value="Genomic_DNA"/>
</dbReference>
<dbReference type="Proteomes" id="UP001367508">
    <property type="component" value="Unassembled WGS sequence"/>
</dbReference>
<proteinExistence type="predicted"/>
<sequence>MGGIIKFVHSRLSTCKPWHPVPSQSQRNVGITQVVEGKLALEGVDSLMPRYLKVMLVEIPKASIVTLADGIKFHAQDTGGVVEETAPCYRERNV</sequence>
<evidence type="ECO:0000313" key="1">
    <source>
        <dbReference type="EMBL" id="KAK7360365.1"/>
    </source>
</evidence>